<sequence>MGISDEACEAIINHEFEQLRLKDSAWGWVKETINLRFEHWIVHELQAQGLTISDKVTPQLVATEPPMGMTPFYKGITLSQASRMWTYGSLTLKPLESRNGGDFSDQRAFYFTPSISFAKLCARWLALRSPSSDGPCIIRIDVPNELIES</sequence>
<dbReference type="Proteomes" id="UP001056384">
    <property type="component" value="Chromosome 11"/>
</dbReference>
<accession>A0A9Q9B0V7</accession>
<dbReference type="EMBL" id="CP099428">
    <property type="protein sequence ID" value="USW58839.1"/>
    <property type="molecule type" value="Genomic_DNA"/>
</dbReference>
<gene>
    <name evidence="1" type="ORF">Slin15195_G121580</name>
</gene>
<dbReference type="AlphaFoldDB" id="A0A9Q9B0V7"/>
<name>A0A9Q9B0V7_9PEZI</name>
<organism evidence="1 2">
    <name type="scientific">Septoria linicola</name>
    <dbReference type="NCBI Taxonomy" id="215465"/>
    <lineage>
        <taxon>Eukaryota</taxon>
        <taxon>Fungi</taxon>
        <taxon>Dikarya</taxon>
        <taxon>Ascomycota</taxon>
        <taxon>Pezizomycotina</taxon>
        <taxon>Dothideomycetes</taxon>
        <taxon>Dothideomycetidae</taxon>
        <taxon>Mycosphaerellales</taxon>
        <taxon>Mycosphaerellaceae</taxon>
        <taxon>Septoria</taxon>
    </lineage>
</organism>
<protein>
    <submittedName>
        <fullName evidence="1">Uncharacterized protein</fullName>
    </submittedName>
</protein>
<evidence type="ECO:0000313" key="1">
    <source>
        <dbReference type="EMBL" id="USW58839.1"/>
    </source>
</evidence>
<evidence type="ECO:0000313" key="2">
    <source>
        <dbReference type="Proteomes" id="UP001056384"/>
    </source>
</evidence>
<keyword evidence="2" id="KW-1185">Reference proteome</keyword>
<reference evidence="1" key="1">
    <citation type="submission" date="2022-06" db="EMBL/GenBank/DDBJ databases">
        <title>Complete genome sequences of two strains of the flax pathogen Septoria linicola.</title>
        <authorList>
            <person name="Lapalu N."/>
            <person name="Simon A."/>
            <person name="Demenou B."/>
            <person name="Paumier D."/>
            <person name="Guillot M.-P."/>
            <person name="Gout L."/>
            <person name="Valade R."/>
        </authorList>
    </citation>
    <scope>NUCLEOTIDE SEQUENCE</scope>
    <source>
        <strain evidence="1">SE15195</strain>
    </source>
</reference>
<proteinExistence type="predicted"/>